<feature type="transmembrane region" description="Helical" evidence="1">
    <location>
        <begin position="120"/>
        <end position="140"/>
    </location>
</feature>
<dbReference type="InterPro" id="IPR048147">
    <property type="entry name" value="CBO0543-like"/>
</dbReference>
<feature type="transmembrane region" description="Helical" evidence="1">
    <location>
        <begin position="96"/>
        <end position="113"/>
    </location>
</feature>
<evidence type="ECO:0000256" key="1">
    <source>
        <dbReference type="SAM" id="Phobius"/>
    </source>
</evidence>
<gene>
    <name evidence="2" type="ORF">GTO89_07755</name>
</gene>
<evidence type="ECO:0000313" key="3">
    <source>
        <dbReference type="Proteomes" id="UP000471031"/>
    </source>
</evidence>
<evidence type="ECO:0000313" key="2">
    <source>
        <dbReference type="EMBL" id="MZP42930.1"/>
    </source>
</evidence>
<name>A0A845LDC1_HELGE</name>
<keyword evidence="3" id="KW-1185">Reference proteome</keyword>
<dbReference type="NCBIfam" id="NF041644">
    <property type="entry name" value="CBO0543_fam"/>
    <property type="match status" value="1"/>
</dbReference>
<feature type="transmembrane region" description="Helical" evidence="1">
    <location>
        <begin position="58"/>
        <end position="76"/>
    </location>
</feature>
<dbReference type="AlphaFoldDB" id="A0A845LDC1"/>
<keyword evidence="1" id="KW-0812">Transmembrane</keyword>
<feature type="transmembrane region" description="Helical" evidence="1">
    <location>
        <begin position="27"/>
        <end position="46"/>
    </location>
</feature>
<dbReference type="EMBL" id="WXEX01000005">
    <property type="protein sequence ID" value="MZP42930.1"/>
    <property type="molecule type" value="Genomic_DNA"/>
</dbReference>
<reference evidence="2 3" key="1">
    <citation type="submission" date="2020-01" db="EMBL/GenBank/DDBJ databases">
        <title>Whole genome sequence of Heliobacterium gestii DSM 11169.</title>
        <authorList>
            <person name="Kyndt J.A."/>
            <person name="Meyer T.E."/>
        </authorList>
    </citation>
    <scope>NUCLEOTIDE SEQUENCE [LARGE SCALE GENOMIC DNA]</scope>
    <source>
        <strain evidence="2 3">DSM 11169</strain>
    </source>
</reference>
<keyword evidence="1" id="KW-0472">Membrane</keyword>
<proteinExistence type="predicted"/>
<dbReference type="RefSeq" id="WP_161261498.1">
    <property type="nucleotide sequence ID" value="NZ_JAFBDC010000004.1"/>
</dbReference>
<feature type="transmembrane region" description="Helical" evidence="1">
    <location>
        <begin position="152"/>
        <end position="174"/>
    </location>
</feature>
<sequence>MVTDAMLLEARLTFNQLSLQHYLESELFSTGWWFIVGLLTVFYVTWWKLLDKSRFLEILLFGSFMAVSNAFMDNIGTSSSHWMYFTRLVPLSPGPFPIDYTVVPILFMLAYQYTNTWKTFLLGSAIAGFLLNAIIFPIMVSINIKHHYNFSLVYYFFLGIGASLLCRYLILAIIKRQFQAEGIQDPSPLLHPSLVPARRPIEADEE</sequence>
<organism evidence="2 3">
    <name type="scientific">Heliomicrobium gestii</name>
    <name type="common">Heliobacterium gestii</name>
    <dbReference type="NCBI Taxonomy" id="2699"/>
    <lineage>
        <taxon>Bacteria</taxon>
        <taxon>Bacillati</taxon>
        <taxon>Bacillota</taxon>
        <taxon>Clostridia</taxon>
        <taxon>Eubacteriales</taxon>
        <taxon>Heliobacteriaceae</taxon>
        <taxon>Heliomicrobium</taxon>
    </lineage>
</organism>
<dbReference type="Proteomes" id="UP000471031">
    <property type="component" value="Unassembled WGS sequence"/>
</dbReference>
<protein>
    <submittedName>
        <fullName evidence="2">Uncharacterized protein</fullName>
    </submittedName>
</protein>
<keyword evidence="1" id="KW-1133">Transmembrane helix</keyword>
<accession>A0A845LDC1</accession>
<dbReference type="OrthoDB" id="1679483at2"/>
<comment type="caution">
    <text evidence="2">The sequence shown here is derived from an EMBL/GenBank/DDBJ whole genome shotgun (WGS) entry which is preliminary data.</text>
</comment>